<name>A0ABQ9V221_SAGOE</name>
<feature type="region of interest" description="Disordered" evidence="1">
    <location>
        <begin position="1"/>
        <end position="70"/>
    </location>
</feature>
<keyword evidence="3" id="KW-1185">Reference proteome</keyword>
<feature type="compositionally biased region" description="Low complexity" evidence="1">
    <location>
        <begin position="16"/>
        <end position="29"/>
    </location>
</feature>
<gene>
    <name evidence="2" type="ORF">P7K49_020425</name>
</gene>
<protein>
    <submittedName>
        <fullName evidence="2">Uncharacterized protein</fullName>
    </submittedName>
</protein>
<evidence type="ECO:0000313" key="3">
    <source>
        <dbReference type="Proteomes" id="UP001266305"/>
    </source>
</evidence>
<feature type="region of interest" description="Disordered" evidence="1">
    <location>
        <begin position="88"/>
        <end position="120"/>
    </location>
</feature>
<comment type="caution">
    <text evidence="2">The sequence shown here is derived from an EMBL/GenBank/DDBJ whole genome shotgun (WGS) entry which is preliminary data.</text>
</comment>
<feature type="non-terminal residue" evidence="2">
    <location>
        <position position="1"/>
    </location>
</feature>
<feature type="compositionally biased region" description="Gly residues" evidence="1">
    <location>
        <begin position="1"/>
        <end position="15"/>
    </location>
</feature>
<organism evidence="2 3">
    <name type="scientific">Saguinus oedipus</name>
    <name type="common">Cotton-top tamarin</name>
    <name type="synonym">Oedipomidas oedipus</name>
    <dbReference type="NCBI Taxonomy" id="9490"/>
    <lineage>
        <taxon>Eukaryota</taxon>
        <taxon>Metazoa</taxon>
        <taxon>Chordata</taxon>
        <taxon>Craniata</taxon>
        <taxon>Vertebrata</taxon>
        <taxon>Euteleostomi</taxon>
        <taxon>Mammalia</taxon>
        <taxon>Eutheria</taxon>
        <taxon>Euarchontoglires</taxon>
        <taxon>Primates</taxon>
        <taxon>Haplorrhini</taxon>
        <taxon>Platyrrhini</taxon>
        <taxon>Cebidae</taxon>
        <taxon>Callitrichinae</taxon>
        <taxon>Saguinus</taxon>
    </lineage>
</organism>
<sequence length="193" mass="19536">LPRCGGGGHLGGGAMSGSNSKAAAAASAAGPGGLVAGKEEKKKAGGGVLNRLKARRQAPHHAADDGQELLALDTIRPEHVLRLSRVTESECRAGRALPSRRAPAPGAFRRPDRSTGAGAALPAAPPAVVCPRHAHVALDAPQPVGSPEGPGQLNRTLLSRPGAEARSPTCFLRPGPVAACRASLPLWVRSLAP</sequence>
<dbReference type="EMBL" id="JASSZA010000009">
    <property type="protein sequence ID" value="KAK2102758.1"/>
    <property type="molecule type" value="Genomic_DNA"/>
</dbReference>
<evidence type="ECO:0000256" key="1">
    <source>
        <dbReference type="SAM" id="MobiDB-lite"/>
    </source>
</evidence>
<dbReference type="Proteomes" id="UP001266305">
    <property type="component" value="Unassembled WGS sequence"/>
</dbReference>
<accession>A0ABQ9V221</accession>
<reference evidence="2 3" key="1">
    <citation type="submission" date="2023-05" db="EMBL/GenBank/DDBJ databases">
        <title>B98-5 Cell Line De Novo Hybrid Assembly: An Optical Mapping Approach.</title>
        <authorList>
            <person name="Kananen K."/>
            <person name="Auerbach J.A."/>
            <person name="Kautto E."/>
            <person name="Blachly J.S."/>
        </authorList>
    </citation>
    <scope>NUCLEOTIDE SEQUENCE [LARGE SCALE GENOMIC DNA]</scope>
    <source>
        <strain evidence="2">B95-8</strain>
        <tissue evidence="2">Cell line</tissue>
    </source>
</reference>
<evidence type="ECO:0000313" key="2">
    <source>
        <dbReference type="EMBL" id="KAK2102758.1"/>
    </source>
</evidence>
<proteinExistence type="predicted"/>